<sequence length="92" mass="10410">MQDPWLQIVLLVAHFRPAAKWSGHYKKLWRSDKHSLLIPGERSKRLLKMRRILVGAVPHTGGVSSVECDVKTGPAAPEQHHGDKMKAYQHPV</sequence>
<dbReference type="OrthoDB" id="9939098at2759"/>
<gene>
    <name evidence="2" type="ORF">DNTS_009019</name>
</gene>
<accession>A0A553QAG2</accession>
<feature type="region of interest" description="Disordered" evidence="1">
    <location>
        <begin position="65"/>
        <end position="92"/>
    </location>
</feature>
<dbReference type="Proteomes" id="UP000316079">
    <property type="component" value="Unassembled WGS sequence"/>
</dbReference>
<evidence type="ECO:0000256" key="1">
    <source>
        <dbReference type="SAM" id="MobiDB-lite"/>
    </source>
</evidence>
<reference evidence="2 3" key="1">
    <citation type="journal article" date="2019" name="Sci. Data">
        <title>Hybrid genome assembly and annotation of Danionella translucida.</title>
        <authorList>
            <person name="Kadobianskyi M."/>
            <person name="Schulze L."/>
            <person name="Schuelke M."/>
            <person name="Judkewitz B."/>
        </authorList>
    </citation>
    <scope>NUCLEOTIDE SEQUENCE [LARGE SCALE GENOMIC DNA]</scope>
    <source>
        <strain evidence="2 3">Bolton</strain>
    </source>
</reference>
<organism evidence="2 3">
    <name type="scientific">Danionella cerebrum</name>
    <dbReference type="NCBI Taxonomy" id="2873325"/>
    <lineage>
        <taxon>Eukaryota</taxon>
        <taxon>Metazoa</taxon>
        <taxon>Chordata</taxon>
        <taxon>Craniata</taxon>
        <taxon>Vertebrata</taxon>
        <taxon>Euteleostomi</taxon>
        <taxon>Actinopterygii</taxon>
        <taxon>Neopterygii</taxon>
        <taxon>Teleostei</taxon>
        <taxon>Ostariophysi</taxon>
        <taxon>Cypriniformes</taxon>
        <taxon>Danionidae</taxon>
        <taxon>Danioninae</taxon>
        <taxon>Danionella</taxon>
    </lineage>
</organism>
<dbReference type="AlphaFoldDB" id="A0A553QAG2"/>
<name>A0A553QAG2_9TELE</name>
<protein>
    <submittedName>
        <fullName evidence="2">Uncharacterized protein</fullName>
    </submittedName>
</protein>
<evidence type="ECO:0000313" key="3">
    <source>
        <dbReference type="Proteomes" id="UP000316079"/>
    </source>
</evidence>
<proteinExistence type="predicted"/>
<evidence type="ECO:0000313" key="2">
    <source>
        <dbReference type="EMBL" id="TRY86897.1"/>
    </source>
</evidence>
<comment type="caution">
    <text evidence="2">The sequence shown here is derived from an EMBL/GenBank/DDBJ whole genome shotgun (WGS) entry which is preliminary data.</text>
</comment>
<dbReference type="EMBL" id="SRMA01026172">
    <property type="protein sequence ID" value="TRY86897.1"/>
    <property type="molecule type" value="Genomic_DNA"/>
</dbReference>
<keyword evidence="3" id="KW-1185">Reference proteome</keyword>